<protein>
    <submittedName>
        <fullName evidence="1">Uncharacterized protein</fullName>
    </submittedName>
</protein>
<sequence>MQRRFGRLANAQAMGFAKGLDRVAKELAEHRAAFFDRLVDAFRQRVRGLTLEPAQWETRGNDWVMGLLKEAMRYWVKGLKPLLGHCAVAERCVVIGLVNAMSQRIREVATRVDSEAGVARVRIDLAVYKSNVETVLGYGVVACGRAPTMQAAASAAGMSAVLPNAEAKEADGAVLDFLGCGASMDV</sequence>
<dbReference type="AlphaFoldDB" id="A0A7S1MQI7"/>
<organism evidence="1">
    <name type="scientific">Neobodo designis</name>
    <name type="common">Flagellated protozoan</name>
    <name type="synonym">Bodo designis</name>
    <dbReference type="NCBI Taxonomy" id="312471"/>
    <lineage>
        <taxon>Eukaryota</taxon>
        <taxon>Discoba</taxon>
        <taxon>Euglenozoa</taxon>
        <taxon>Kinetoplastea</taxon>
        <taxon>Metakinetoplastina</taxon>
        <taxon>Neobodonida</taxon>
        <taxon>Neobodo</taxon>
    </lineage>
</organism>
<dbReference type="EMBL" id="HBGF01038802">
    <property type="protein sequence ID" value="CAD9137747.1"/>
    <property type="molecule type" value="Transcribed_RNA"/>
</dbReference>
<reference evidence="1" key="1">
    <citation type="submission" date="2021-01" db="EMBL/GenBank/DDBJ databases">
        <authorList>
            <person name="Corre E."/>
            <person name="Pelletier E."/>
            <person name="Niang G."/>
            <person name="Scheremetjew M."/>
            <person name="Finn R."/>
            <person name="Kale V."/>
            <person name="Holt S."/>
            <person name="Cochrane G."/>
            <person name="Meng A."/>
            <person name="Brown T."/>
            <person name="Cohen L."/>
        </authorList>
    </citation>
    <scope>NUCLEOTIDE SEQUENCE</scope>
    <source>
        <strain evidence="1">CCAP 1951/1</strain>
    </source>
</reference>
<evidence type="ECO:0000313" key="1">
    <source>
        <dbReference type="EMBL" id="CAD9137747.1"/>
    </source>
</evidence>
<gene>
    <name evidence="1" type="ORF">NDES1114_LOCUS25963</name>
</gene>
<name>A0A7S1MQI7_NEODS</name>
<proteinExistence type="predicted"/>
<accession>A0A7S1MQI7</accession>